<organism evidence="2">
    <name type="scientific">Alexandrium monilatum</name>
    <dbReference type="NCBI Taxonomy" id="311494"/>
    <lineage>
        <taxon>Eukaryota</taxon>
        <taxon>Sar</taxon>
        <taxon>Alveolata</taxon>
        <taxon>Dinophyceae</taxon>
        <taxon>Gonyaulacales</taxon>
        <taxon>Pyrocystaceae</taxon>
        <taxon>Alexandrium</taxon>
    </lineage>
</organism>
<accession>A0A7S4RSQ7</accession>
<evidence type="ECO:0000313" key="2">
    <source>
        <dbReference type="EMBL" id="CAE4623463.1"/>
    </source>
</evidence>
<proteinExistence type="predicted"/>
<evidence type="ECO:0000256" key="1">
    <source>
        <dbReference type="SAM" id="MobiDB-lite"/>
    </source>
</evidence>
<sequence>MSPINYLRRQGKEPASVHLFECLALDGTGFDRQKLLKQRQWTRPAQLSPAVRPESSRPPAAGAGKACAVVARSTAGDPAAGLVLRKGLCAGTPPSPPSPQAADAKDDALPSEILFNCLALEHGGKKFRPSRRHARAAQRPTAVCAQMSPDWTSEDSTNEGTPTHMQRGFLDRESELRDAEAEELAALPAFLREIMKEDKEMPKYVPFVPTGSVLGSGVAAEPLSEVSTSCHSPELPWR</sequence>
<protein>
    <submittedName>
        <fullName evidence="2">Uncharacterized protein</fullName>
    </submittedName>
</protein>
<gene>
    <name evidence="2" type="ORF">AMON00008_LOCUS39743</name>
</gene>
<name>A0A7S4RSQ7_9DINO</name>
<dbReference type="EMBL" id="HBNR01056511">
    <property type="protein sequence ID" value="CAE4623463.1"/>
    <property type="molecule type" value="Transcribed_RNA"/>
</dbReference>
<dbReference type="AlphaFoldDB" id="A0A7S4RSQ7"/>
<feature type="region of interest" description="Disordered" evidence="1">
    <location>
        <begin position="40"/>
        <end position="65"/>
    </location>
</feature>
<reference evidence="2" key="1">
    <citation type="submission" date="2021-01" db="EMBL/GenBank/DDBJ databases">
        <authorList>
            <person name="Corre E."/>
            <person name="Pelletier E."/>
            <person name="Niang G."/>
            <person name="Scheremetjew M."/>
            <person name="Finn R."/>
            <person name="Kale V."/>
            <person name="Holt S."/>
            <person name="Cochrane G."/>
            <person name="Meng A."/>
            <person name="Brown T."/>
            <person name="Cohen L."/>
        </authorList>
    </citation>
    <scope>NUCLEOTIDE SEQUENCE</scope>
    <source>
        <strain evidence="2">CCMP3105</strain>
    </source>
</reference>